<dbReference type="GO" id="GO:0003729">
    <property type="term" value="F:mRNA binding"/>
    <property type="evidence" value="ECO:0007669"/>
    <property type="project" value="TreeGrafter"/>
</dbReference>
<dbReference type="SUPFAM" id="SSF50249">
    <property type="entry name" value="Nucleic acid-binding proteins"/>
    <property type="match status" value="1"/>
</dbReference>
<dbReference type="SUPFAM" id="SSF47781">
    <property type="entry name" value="RuvA domain 2-like"/>
    <property type="match status" value="2"/>
</dbReference>
<dbReference type="AlphaFoldDB" id="D9R4R5"/>
<dbReference type="FunFam" id="2.40.50.140:FF:000051">
    <property type="entry name" value="RNA-binding transcriptional accessory protein"/>
    <property type="match status" value="1"/>
</dbReference>
<dbReference type="InterPro" id="IPR003029">
    <property type="entry name" value="S1_domain"/>
</dbReference>
<dbReference type="InterPro" id="IPR012340">
    <property type="entry name" value="NA-bd_OB-fold"/>
</dbReference>
<feature type="domain" description="S1 motif" evidence="2">
    <location>
        <begin position="643"/>
        <end position="712"/>
    </location>
</feature>
<dbReference type="InterPro" id="IPR041692">
    <property type="entry name" value="HHH_9"/>
</dbReference>
<gene>
    <name evidence="3" type="ordered locus">Closa_0621</name>
</gene>
<dbReference type="FunFam" id="3.30.420.140:FF:000001">
    <property type="entry name" value="RNA-binding transcriptional accessory protein"/>
    <property type="match status" value="1"/>
</dbReference>
<evidence type="ECO:0000313" key="3">
    <source>
        <dbReference type="EMBL" id="ADL03249.1"/>
    </source>
</evidence>
<dbReference type="KEGG" id="csh:Closa_0621"/>
<dbReference type="GO" id="GO:0006139">
    <property type="term" value="P:nucleobase-containing compound metabolic process"/>
    <property type="evidence" value="ECO:0007669"/>
    <property type="project" value="InterPro"/>
</dbReference>
<dbReference type="SUPFAM" id="SSF53098">
    <property type="entry name" value="Ribonuclease H-like"/>
    <property type="match status" value="1"/>
</dbReference>
<dbReference type="STRING" id="610130.Closa_0621"/>
<sequence length="713" mass="79191">MDIIKALQEELSIARGQVEAAVKLIDEGNTIPFIARYRKEATGSLNDEVLRNLDERLRYLRNLEERKEQVLSSVREQEKLTPELEKKILEAQTLVAVEDLYRPYKPKRRTRATIAKEKGLEPLADLIQMQMLKAPLADAAAQYVSEENGVSSPEDAVSGAKDILAERISDNAEYRTYIRNATVSQGSIQSSAKDEKAESVYEMYYNYEETIKKSAGHRILALNRGEKEKILTVKILAPVEQILRFLEKQVIERDNPYTTPILKEVVADSYDRLIAPAIEREVRSALTEQAEAGAIRVFGKNLEQLLMQPPIAGRVVLGWDPAFRTGCKLAVVDETGKVLDTVVIYPTAPQNKVEESKAVLRKLIQKYNISLISVGNGTASRESEAVIVDLLKEIRPQVQYIIVNEAGASVYSASKLATEEFPNFDVGQRSAASIARRLQDPLAELVKIDPKSIGVGQYQHDMNQKHLSDALQGVVEDCVNKVGVDLNTASASLLEYISGISKPIAKNIVVYREENGAFISRSQLLKVPKLGPKAYEQCAGFMRIQGGKNPLDGTSVHPETYEAAKKLLDKLGYELTELARGGLSGISKKILDYKSLAAQLEIGEITLRDIVKELEKPARDPRDQMPAPILRTDVMEMKDLQPGMVLKGTVRNVIDFGAFVDIGVHQDGLVHISQMSDKFIKHPLEAVSVGDIVEVKVISVDVQKKRIALTMKL</sequence>
<dbReference type="PANTHER" id="PTHR10724:SF10">
    <property type="entry name" value="S1 RNA-BINDING DOMAIN-CONTAINING PROTEIN 1"/>
    <property type="match status" value="1"/>
</dbReference>
<protein>
    <submittedName>
        <fullName evidence="3">Tex-like protein protein-like protein</fullName>
    </submittedName>
</protein>
<dbReference type="eggNOG" id="COG2183">
    <property type="taxonomic scope" value="Bacteria"/>
</dbReference>
<evidence type="ECO:0000313" key="4">
    <source>
        <dbReference type="Proteomes" id="UP000001662"/>
    </source>
</evidence>
<dbReference type="GO" id="GO:0005737">
    <property type="term" value="C:cytoplasm"/>
    <property type="evidence" value="ECO:0007669"/>
    <property type="project" value="UniProtKB-ARBA"/>
</dbReference>
<dbReference type="InterPro" id="IPR032639">
    <property type="entry name" value="Tex_YqgF"/>
</dbReference>
<evidence type="ECO:0000259" key="2">
    <source>
        <dbReference type="PROSITE" id="PS50126"/>
    </source>
</evidence>
<dbReference type="Gene3D" id="1.10.10.650">
    <property type="entry name" value="RuvA domain 2-like"/>
    <property type="match status" value="1"/>
</dbReference>
<dbReference type="InterPro" id="IPR012337">
    <property type="entry name" value="RNaseH-like_sf"/>
</dbReference>
<dbReference type="Pfam" id="PF16921">
    <property type="entry name" value="Tex_YqgF"/>
    <property type="match status" value="1"/>
</dbReference>
<dbReference type="FunFam" id="1.10.10.650:FF:000001">
    <property type="entry name" value="S1 RNA-binding domain 1"/>
    <property type="match status" value="1"/>
</dbReference>
<dbReference type="GO" id="GO:0003735">
    <property type="term" value="F:structural constituent of ribosome"/>
    <property type="evidence" value="ECO:0007669"/>
    <property type="project" value="TreeGrafter"/>
</dbReference>
<dbReference type="GO" id="GO:0006412">
    <property type="term" value="P:translation"/>
    <property type="evidence" value="ECO:0007669"/>
    <property type="project" value="TreeGrafter"/>
</dbReference>
<dbReference type="Pfam" id="PF22706">
    <property type="entry name" value="Tex_central_region"/>
    <property type="match status" value="1"/>
</dbReference>
<dbReference type="HOGENOM" id="CLU_009833_0_2_9"/>
<dbReference type="Gene3D" id="3.30.420.140">
    <property type="entry name" value="YqgF/RNase H-like domain"/>
    <property type="match status" value="1"/>
</dbReference>
<dbReference type="InterPro" id="IPR023319">
    <property type="entry name" value="Tex-like_HTH_dom_sf"/>
</dbReference>
<dbReference type="Proteomes" id="UP000001662">
    <property type="component" value="Chromosome"/>
</dbReference>
<dbReference type="CDD" id="cd05685">
    <property type="entry name" value="S1_Tex"/>
    <property type="match status" value="1"/>
</dbReference>
<dbReference type="InterPro" id="IPR044146">
    <property type="entry name" value="S1_Tex"/>
</dbReference>
<dbReference type="Gene3D" id="1.10.3500.10">
    <property type="entry name" value="Tex N-terminal region-like"/>
    <property type="match status" value="1"/>
</dbReference>
<keyword evidence="4" id="KW-1185">Reference proteome</keyword>
<dbReference type="InterPro" id="IPR018974">
    <property type="entry name" value="Tex-like_N"/>
</dbReference>
<reference evidence="3" key="1">
    <citation type="submission" date="2010-07" db="EMBL/GenBank/DDBJ databases">
        <title>Complete sequence of Clostridium saccharolyticum WM1.</title>
        <authorList>
            <consortium name="US DOE Joint Genome Institute"/>
            <person name="Lucas S."/>
            <person name="Copeland A."/>
            <person name="Lapidus A."/>
            <person name="Cheng J.-F."/>
            <person name="Bruce D."/>
            <person name="Goodwin L."/>
            <person name="Pitluck S."/>
            <person name="Chertkov O."/>
            <person name="Detter J.C."/>
            <person name="Han C."/>
            <person name="Tapia R."/>
            <person name="Land M."/>
            <person name="Hauser L."/>
            <person name="Chang Y.-J."/>
            <person name="Jeffries C."/>
            <person name="Kyrpides N."/>
            <person name="Ivanova N."/>
            <person name="Mikhailova N."/>
            <person name="Mouttaki H."/>
            <person name="Lin L."/>
            <person name="Zhou J."/>
            <person name="Hemme C.L."/>
            <person name="Woyke T."/>
        </authorList>
    </citation>
    <scope>NUCLEOTIDE SEQUENCE [LARGE SCALE GENOMIC DNA]</scope>
    <source>
        <strain evidence="3">WM1</strain>
    </source>
</reference>
<dbReference type="InterPro" id="IPR006641">
    <property type="entry name" value="YqgF/RNaseH-like_dom"/>
</dbReference>
<dbReference type="SMART" id="SM00316">
    <property type="entry name" value="S1"/>
    <property type="match status" value="1"/>
</dbReference>
<accession>D9R4R5</accession>
<dbReference type="EMBL" id="CP002109">
    <property type="protein sequence ID" value="ADL03249.1"/>
    <property type="molecule type" value="Genomic_DNA"/>
</dbReference>
<organism evidence="3 4">
    <name type="scientific">Lacrimispora saccharolytica (strain ATCC 35040 / DSM 2544 / NRCC 2533 / WM1)</name>
    <name type="common">Clostridium saccharolyticum</name>
    <dbReference type="NCBI Taxonomy" id="610130"/>
    <lineage>
        <taxon>Bacteria</taxon>
        <taxon>Bacillati</taxon>
        <taxon>Bacillota</taxon>
        <taxon>Clostridia</taxon>
        <taxon>Lachnospirales</taxon>
        <taxon>Lachnospiraceae</taxon>
        <taxon>Lacrimispora</taxon>
    </lineage>
</organism>
<dbReference type="InterPro" id="IPR055179">
    <property type="entry name" value="Tex-like_central_region"/>
</dbReference>
<dbReference type="SUPFAM" id="SSF158832">
    <property type="entry name" value="Tex N-terminal region-like"/>
    <property type="match status" value="1"/>
</dbReference>
<name>D9R4R5_LACSW</name>
<dbReference type="PaxDb" id="610130-Closa_0621"/>
<proteinExistence type="predicted"/>
<dbReference type="PANTHER" id="PTHR10724">
    <property type="entry name" value="30S RIBOSOMAL PROTEIN S1"/>
    <property type="match status" value="1"/>
</dbReference>
<dbReference type="InterPro" id="IPR023323">
    <property type="entry name" value="Tex-like_dom_sf"/>
</dbReference>
<dbReference type="Gene3D" id="1.10.150.310">
    <property type="entry name" value="Tex RuvX-like domain-like"/>
    <property type="match status" value="1"/>
</dbReference>
<dbReference type="Pfam" id="PF17674">
    <property type="entry name" value="HHH_9"/>
    <property type="match status" value="1"/>
</dbReference>
<dbReference type="Pfam" id="PF00575">
    <property type="entry name" value="S1"/>
    <property type="match status" value="1"/>
</dbReference>
<feature type="coiled-coil region" evidence="1">
    <location>
        <begin position="4"/>
        <end position="80"/>
    </location>
</feature>
<dbReference type="InterPro" id="IPR037027">
    <property type="entry name" value="YqgF/RNaseH-like_dom_sf"/>
</dbReference>
<dbReference type="OrthoDB" id="9804714at2"/>
<evidence type="ECO:0000256" key="1">
    <source>
        <dbReference type="SAM" id="Coils"/>
    </source>
</evidence>
<dbReference type="InterPro" id="IPR050437">
    <property type="entry name" value="Ribos_protein_bS1-like"/>
</dbReference>
<dbReference type="SMART" id="SM00732">
    <property type="entry name" value="YqgFc"/>
    <property type="match status" value="1"/>
</dbReference>
<dbReference type="InterPro" id="IPR010994">
    <property type="entry name" value="RuvA_2-like"/>
</dbReference>
<dbReference type="Gene3D" id="2.40.50.140">
    <property type="entry name" value="Nucleic acid-binding proteins"/>
    <property type="match status" value="1"/>
</dbReference>
<dbReference type="PROSITE" id="PS50126">
    <property type="entry name" value="S1"/>
    <property type="match status" value="1"/>
</dbReference>
<dbReference type="FunFam" id="1.10.150.310:FF:000001">
    <property type="entry name" value="RNA-binding transcriptional accessory protein"/>
    <property type="match status" value="1"/>
</dbReference>
<dbReference type="RefSeq" id="WP_013271344.1">
    <property type="nucleotide sequence ID" value="NC_014376.1"/>
</dbReference>
<dbReference type="Pfam" id="PF09371">
    <property type="entry name" value="Tex_N"/>
    <property type="match status" value="1"/>
</dbReference>
<dbReference type="Pfam" id="PF12836">
    <property type="entry name" value="HHH_3"/>
    <property type="match status" value="1"/>
</dbReference>
<keyword evidence="1" id="KW-0175">Coiled coil</keyword>